<dbReference type="EMBL" id="JAROCD010000003">
    <property type="protein sequence ID" value="MDN4600741.1"/>
    <property type="molecule type" value="Genomic_DNA"/>
</dbReference>
<dbReference type="InterPro" id="IPR054228">
    <property type="entry name" value="DUF6953"/>
</dbReference>
<gene>
    <name evidence="1" type="ORF">P5G61_05850</name>
</gene>
<organism evidence="1 2">
    <name type="scientific">Paenibacillus vandeheii</name>
    <dbReference type="NCBI Taxonomy" id="3035917"/>
    <lineage>
        <taxon>Bacteria</taxon>
        <taxon>Bacillati</taxon>
        <taxon>Bacillota</taxon>
        <taxon>Bacilli</taxon>
        <taxon>Bacillales</taxon>
        <taxon>Paenibacillaceae</taxon>
        <taxon>Paenibacillus</taxon>
    </lineage>
</organism>
<dbReference type="RefSeq" id="WP_301245378.1">
    <property type="nucleotide sequence ID" value="NZ_JAROCD010000003.1"/>
</dbReference>
<dbReference type="Pfam" id="PF22266">
    <property type="entry name" value="DUF6953"/>
    <property type="match status" value="1"/>
</dbReference>
<protein>
    <submittedName>
        <fullName evidence="1">Uncharacterized protein</fullName>
    </submittedName>
</protein>
<dbReference type="Proteomes" id="UP001174205">
    <property type="component" value="Unassembled WGS sequence"/>
</dbReference>
<keyword evidence="2" id="KW-1185">Reference proteome</keyword>
<reference evidence="1" key="1">
    <citation type="submission" date="2023-03" db="EMBL/GenBank/DDBJ databases">
        <title>MT1 and MT2 Draft Genomes of Novel Species.</title>
        <authorList>
            <person name="Venkateswaran K."/>
        </authorList>
    </citation>
    <scope>NUCLEOTIDE SEQUENCE</scope>
    <source>
        <strain evidence="1">F6_3S_P_1C</strain>
    </source>
</reference>
<comment type="caution">
    <text evidence="1">The sequence shown here is derived from an EMBL/GenBank/DDBJ whole genome shotgun (WGS) entry which is preliminary data.</text>
</comment>
<accession>A0ABT8J6Q4</accession>
<name>A0ABT8J6Q4_9BACL</name>
<evidence type="ECO:0000313" key="2">
    <source>
        <dbReference type="Proteomes" id="UP001174205"/>
    </source>
</evidence>
<proteinExistence type="predicted"/>
<sequence>MKKKEIAQWLYDKILEEQVVFQYDAVREVEKKFGEKYIYVNDNGNKAIDKKITSAFRDINKDNLIEWDRYDFKWVLRLSDEEAEDLLNRL</sequence>
<evidence type="ECO:0000313" key="1">
    <source>
        <dbReference type="EMBL" id="MDN4600741.1"/>
    </source>
</evidence>